<evidence type="ECO:0000256" key="1">
    <source>
        <dbReference type="SAM" id="Coils"/>
    </source>
</evidence>
<reference evidence="3" key="1">
    <citation type="submission" date="2022-12" db="EMBL/GenBank/DDBJ databases">
        <title>Gycomyces niveus sp.nov.,a novel actinomycete isolated from soil in Shouguan.</title>
        <authorList>
            <person name="Yang X."/>
        </authorList>
    </citation>
    <scope>NUCLEOTIDE SEQUENCE</scope>
    <source>
        <strain evidence="3">NEAU-A15</strain>
    </source>
</reference>
<proteinExistence type="predicted"/>
<keyword evidence="4" id="KW-1185">Reference proteome</keyword>
<dbReference type="Proteomes" id="UP001146067">
    <property type="component" value="Unassembled WGS sequence"/>
</dbReference>
<dbReference type="EMBL" id="JAPZVP010000031">
    <property type="protein sequence ID" value="MDA1362925.1"/>
    <property type="molecule type" value="Genomic_DNA"/>
</dbReference>
<accession>A0A9X3PGB2</accession>
<feature type="compositionally biased region" description="Basic and acidic residues" evidence="2">
    <location>
        <begin position="189"/>
        <end position="198"/>
    </location>
</feature>
<gene>
    <name evidence="3" type="ORF">O1R50_25145</name>
</gene>
<evidence type="ECO:0000313" key="4">
    <source>
        <dbReference type="Proteomes" id="UP001146067"/>
    </source>
</evidence>
<feature type="coiled-coil region" evidence="1">
    <location>
        <begin position="115"/>
        <end position="142"/>
    </location>
</feature>
<feature type="coiled-coil region" evidence="1">
    <location>
        <begin position="35"/>
        <end position="76"/>
    </location>
</feature>
<dbReference type="AlphaFoldDB" id="A0A9X3PGB2"/>
<keyword evidence="1" id="KW-0175">Coiled coil</keyword>
<sequence>MSKFFEETGPEFAVSMRGYDRQQVDEFTTRLYQNIKDQEQYRDDAQSALEATEQQLRRAEERIMDLERRVAEQAALFAEVEVPTLSGLGARVEKVLRAAEQDAAVEREDAKRQAVSMLNEARAEAEVRIRNARSEASEMTASAERDVTEIRARAVNETTEMRENARRNHELAVADVRREAQTAQSQTRSEAEKLRSQAEREIAVRRATAEREVAELRAIAVREADEQRSAASSLVAETAEHRKKRTEEHAMAEAERRERAQKIEADRLQQALATAQRIVAEAEERLVLAEERARSAENRTLERREEVDLQAKGTLDRAVEQARAIKAESEKEAARVRSSAEERAAEYVHPLVEEVEALMRQRDIASSNLTDLGRHLGLVSEEEEPTTAPAANSDFGSSFVNDGLDVLSMSSGFDLPVSLELFDLDTAPLLVKQRVSADVDRTQQLPVVR</sequence>
<feature type="compositionally biased region" description="Basic and acidic residues" evidence="2">
    <location>
        <begin position="245"/>
        <end position="256"/>
    </location>
</feature>
<evidence type="ECO:0000313" key="3">
    <source>
        <dbReference type="EMBL" id="MDA1362925.1"/>
    </source>
</evidence>
<protein>
    <recommendedName>
        <fullName evidence="5">DivIVA domain-containing protein</fullName>
    </recommendedName>
</protein>
<organism evidence="3 4">
    <name type="scientific">Glycomyces luteolus</name>
    <dbReference type="NCBI Taxonomy" id="2670330"/>
    <lineage>
        <taxon>Bacteria</taxon>
        <taxon>Bacillati</taxon>
        <taxon>Actinomycetota</taxon>
        <taxon>Actinomycetes</taxon>
        <taxon>Glycomycetales</taxon>
        <taxon>Glycomycetaceae</taxon>
        <taxon>Glycomyces</taxon>
    </lineage>
</organism>
<name>A0A9X3PGB2_9ACTN</name>
<dbReference type="RefSeq" id="WP_270113010.1">
    <property type="nucleotide sequence ID" value="NZ_JAPZVP010000031.1"/>
</dbReference>
<feature type="region of interest" description="Disordered" evidence="2">
    <location>
        <begin position="227"/>
        <end position="256"/>
    </location>
</feature>
<feature type="region of interest" description="Disordered" evidence="2">
    <location>
        <begin position="177"/>
        <end position="198"/>
    </location>
</feature>
<evidence type="ECO:0008006" key="5">
    <source>
        <dbReference type="Google" id="ProtNLM"/>
    </source>
</evidence>
<evidence type="ECO:0000256" key="2">
    <source>
        <dbReference type="SAM" id="MobiDB-lite"/>
    </source>
</evidence>
<comment type="caution">
    <text evidence="3">The sequence shown here is derived from an EMBL/GenBank/DDBJ whole genome shotgun (WGS) entry which is preliminary data.</text>
</comment>